<gene>
    <name evidence="3" type="ORF">JIN83_11685</name>
</gene>
<dbReference type="RefSeq" id="WP_309490238.1">
    <property type="nucleotide sequence ID" value="NZ_JAENIG010000007.1"/>
</dbReference>
<evidence type="ECO:0000259" key="2">
    <source>
        <dbReference type="Pfam" id="PF07589"/>
    </source>
</evidence>
<dbReference type="AlphaFoldDB" id="A0AAE2SEU5"/>
<keyword evidence="4" id="KW-1185">Reference proteome</keyword>
<protein>
    <submittedName>
        <fullName evidence="3">PEP-CTERM sorting domain-containing protein</fullName>
    </submittedName>
</protein>
<feature type="signal peptide" evidence="1">
    <location>
        <begin position="1"/>
        <end position="23"/>
    </location>
</feature>
<evidence type="ECO:0000313" key="3">
    <source>
        <dbReference type="EMBL" id="MBK1855624.1"/>
    </source>
</evidence>
<name>A0AAE2SEU5_9BACT</name>
<evidence type="ECO:0000256" key="1">
    <source>
        <dbReference type="SAM" id="SignalP"/>
    </source>
</evidence>
<dbReference type="Proteomes" id="UP000634206">
    <property type="component" value="Unassembled WGS sequence"/>
</dbReference>
<dbReference type="EMBL" id="JAENIG010000007">
    <property type="protein sequence ID" value="MBK1855624.1"/>
    <property type="molecule type" value="Genomic_DNA"/>
</dbReference>
<organism evidence="3 4">
    <name type="scientific">Oceaniferula flava</name>
    <dbReference type="NCBI Taxonomy" id="2800421"/>
    <lineage>
        <taxon>Bacteria</taxon>
        <taxon>Pseudomonadati</taxon>
        <taxon>Verrucomicrobiota</taxon>
        <taxon>Verrucomicrobiia</taxon>
        <taxon>Verrucomicrobiales</taxon>
        <taxon>Verrucomicrobiaceae</taxon>
        <taxon>Oceaniferula</taxon>
    </lineage>
</organism>
<feature type="chain" id="PRO_5042196510" evidence="1">
    <location>
        <begin position="24"/>
        <end position="205"/>
    </location>
</feature>
<dbReference type="NCBIfam" id="TIGR02595">
    <property type="entry name" value="PEP_CTERM"/>
    <property type="match status" value="1"/>
</dbReference>
<sequence length="205" mass="21430">MKNTFRLMTLISIVSMTAGTASAITLAEAGTFIDANTGNTVDLSTGEAVTDHGWSISNTTIDASTGFNHSLIPEIAVTTITNLIPNQSYNVGAIYTNLYYFNTNFSAGLTPTALTQAPVTNPTDTGSVFTDLDITSGVTAYYLSLGEATANSAGELQVFADDGTGNNQSSYYFSYAGVTLQAVPEPSSLALLGLAGGLGLLRRRR</sequence>
<comment type="caution">
    <text evidence="3">The sequence shown here is derived from an EMBL/GenBank/DDBJ whole genome shotgun (WGS) entry which is preliminary data.</text>
</comment>
<feature type="domain" description="Ice-binding protein C-terminal" evidence="2">
    <location>
        <begin position="182"/>
        <end position="205"/>
    </location>
</feature>
<accession>A0AAE2SEU5</accession>
<keyword evidence="1" id="KW-0732">Signal</keyword>
<dbReference type="InterPro" id="IPR013424">
    <property type="entry name" value="Ice-binding_C"/>
</dbReference>
<reference evidence="3" key="1">
    <citation type="submission" date="2021-01" db="EMBL/GenBank/DDBJ databases">
        <title>Modified the classification status of verrucomicrobia.</title>
        <authorList>
            <person name="Feng X."/>
        </authorList>
    </citation>
    <scope>NUCLEOTIDE SEQUENCE</scope>
    <source>
        <strain evidence="3">5K15</strain>
    </source>
</reference>
<evidence type="ECO:0000313" key="4">
    <source>
        <dbReference type="Proteomes" id="UP000634206"/>
    </source>
</evidence>
<proteinExistence type="predicted"/>
<dbReference type="Pfam" id="PF07589">
    <property type="entry name" value="PEP-CTERM"/>
    <property type="match status" value="1"/>
</dbReference>